<dbReference type="Proteomes" id="UP000749559">
    <property type="component" value="Unassembled WGS sequence"/>
</dbReference>
<feature type="chain" id="PRO_5035797151" description="Protein quiver" evidence="2">
    <location>
        <begin position="22"/>
        <end position="196"/>
    </location>
</feature>
<accession>A0A8S4N6V4</accession>
<keyword evidence="2" id="KW-0732">Signal</keyword>
<feature type="signal peptide" evidence="2">
    <location>
        <begin position="1"/>
        <end position="21"/>
    </location>
</feature>
<sequence>MAKRILPFALILVGLFKSVECLSCYSCIDINSNKIISRLSTMGHTAQNCQNSPSKRKQCQVGQVCGYVYGNVDVAVNSSGLETPTNETFTIHARDCMKVLANTTMNCHKYQGRTDILNEPLSFITGLTDVKLDGNMCFCNTDACRPDTNPDCPDVNIFGICFPIWSLVLAGIGLVLIIGIDLCKKHTALANLSRPS</sequence>
<dbReference type="EMBL" id="CAIIXF020000002">
    <property type="protein sequence ID" value="CAH1776562.1"/>
    <property type="molecule type" value="Genomic_DNA"/>
</dbReference>
<dbReference type="AlphaFoldDB" id="A0A8S4N6V4"/>
<protein>
    <recommendedName>
        <fullName evidence="5">Protein quiver</fullName>
    </recommendedName>
</protein>
<feature type="transmembrane region" description="Helical" evidence="1">
    <location>
        <begin position="157"/>
        <end position="180"/>
    </location>
</feature>
<keyword evidence="1" id="KW-0812">Transmembrane</keyword>
<reference evidence="3" key="1">
    <citation type="submission" date="2022-03" db="EMBL/GenBank/DDBJ databases">
        <authorList>
            <person name="Martin C."/>
        </authorList>
    </citation>
    <scope>NUCLEOTIDE SEQUENCE</scope>
</reference>
<evidence type="ECO:0000313" key="4">
    <source>
        <dbReference type="Proteomes" id="UP000749559"/>
    </source>
</evidence>
<name>A0A8S4N6V4_OWEFU</name>
<gene>
    <name evidence="3" type="ORF">OFUS_LOCUS3725</name>
</gene>
<proteinExistence type="predicted"/>
<organism evidence="3 4">
    <name type="scientific">Owenia fusiformis</name>
    <name type="common">Polychaete worm</name>
    <dbReference type="NCBI Taxonomy" id="6347"/>
    <lineage>
        <taxon>Eukaryota</taxon>
        <taxon>Metazoa</taxon>
        <taxon>Spiralia</taxon>
        <taxon>Lophotrochozoa</taxon>
        <taxon>Annelida</taxon>
        <taxon>Polychaeta</taxon>
        <taxon>Sedentaria</taxon>
        <taxon>Canalipalpata</taxon>
        <taxon>Sabellida</taxon>
        <taxon>Oweniida</taxon>
        <taxon>Oweniidae</taxon>
        <taxon>Owenia</taxon>
    </lineage>
</organism>
<keyword evidence="1" id="KW-1133">Transmembrane helix</keyword>
<keyword evidence="4" id="KW-1185">Reference proteome</keyword>
<evidence type="ECO:0000313" key="3">
    <source>
        <dbReference type="EMBL" id="CAH1776562.1"/>
    </source>
</evidence>
<comment type="caution">
    <text evidence="3">The sequence shown here is derived from an EMBL/GenBank/DDBJ whole genome shotgun (WGS) entry which is preliminary data.</text>
</comment>
<keyword evidence="1" id="KW-0472">Membrane</keyword>
<evidence type="ECO:0008006" key="5">
    <source>
        <dbReference type="Google" id="ProtNLM"/>
    </source>
</evidence>
<evidence type="ECO:0000256" key="2">
    <source>
        <dbReference type="SAM" id="SignalP"/>
    </source>
</evidence>
<evidence type="ECO:0000256" key="1">
    <source>
        <dbReference type="SAM" id="Phobius"/>
    </source>
</evidence>